<dbReference type="SUPFAM" id="SSF51556">
    <property type="entry name" value="Metallo-dependent hydrolases"/>
    <property type="match status" value="1"/>
</dbReference>
<dbReference type="InterPro" id="IPR032466">
    <property type="entry name" value="Metal_Hydrolase"/>
</dbReference>
<reference evidence="1" key="1">
    <citation type="submission" date="2018-05" db="EMBL/GenBank/DDBJ databases">
        <authorList>
            <person name="Lanie J.A."/>
            <person name="Ng W.-L."/>
            <person name="Kazmierczak K.M."/>
            <person name="Andrzejewski T.M."/>
            <person name="Davidsen T.M."/>
            <person name="Wayne K.J."/>
            <person name="Tettelin H."/>
            <person name="Glass J.I."/>
            <person name="Rusch D."/>
            <person name="Podicherti R."/>
            <person name="Tsui H.-C.T."/>
            <person name="Winkler M.E."/>
        </authorList>
    </citation>
    <scope>NUCLEOTIDE SEQUENCE</scope>
</reference>
<feature type="non-terminal residue" evidence="1">
    <location>
        <position position="1"/>
    </location>
</feature>
<accession>A0A383BBI6</accession>
<dbReference type="EMBL" id="UINC01198721">
    <property type="protein sequence ID" value="SVE16805.1"/>
    <property type="molecule type" value="Genomic_DNA"/>
</dbReference>
<proteinExistence type="predicted"/>
<name>A0A383BBI6_9ZZZZ</name>
<dbReference type="Gene3D" id="3.20.20.140">
    <property type="entry name" value="Metal-dependent hydrolases"/>
    <property type="match status" value="1"/>
</dbReference>
<protein>
    <recommendedName>
        <fullName evidence="2">Amidohydrolase-related domain-containing protein</fullName>
    </recommendedName>
</protein>
<organism evidence="1">
    <name type="scientific">marine metagenome</name>
    <dbReference type="NCBI Taxonomy" id="408172"/>
    <lineage>
        <taxon>unclassified sequences</taxon>
        <taxon>metagenomes</taxon>
        <taxon>ecological metagenomes</taxon>
    </lineage>
</organism>
<dbReference type="AlphaFoldDB" id="A0A383BBI6"/>
<evidence type="ECO:0000313" key="1">
    <source>
        <dbReference type="EMBL" id="SVE16805.1"/>
    </source>
</evidence>
<evidence type="ECO:0008006" key="2">
    <source>
        <dbReference type="Google" id="ProtNLM"/>
    </source>
</evidence>
<gene>
    <name evidence="1" type="ORF">METZ01_LOCUS469659</name>
</gene>
<sequence>PSDPRLDTFYSKVKELNMAILVHVGGEGAVHTGEFEKLGNPLLLRRPLDQGVKIIMAHCASLGNNLDLDTPSNGKVDNFELFMRMMGEKRYEGSLFGEISGLTQNNRFDGPLQTLLAKKEWHPRLVNGSDYPLPALNAVIQTNALVNAGLISEDERQALNLVYGYNPLLFDFVLKRTVRHPATGARFSPSIFMIPKALSN</sequence>